<dbReference type="EMBL" id="JARQZJ010000092">
    <property type="protein sequence ID" value="KAK9884030.1"/>
    <property type="molecule type" value="Genomic_DNA"/>
</dbReference>
<accession>A0AAW1UVP4</accession>
<dbReference type="AlphaFoldDB" id="A0AAW1UVP4"/>
<evidence type="ECO:0000256" key="1">
    <source>
        <dbReference type="SAM" id="MobiDB-lite"/>
    </source>
</evidence>
<feature type="compositionally biased region" description="Polar residues" evidence="1">
    <location>
        <begin position="254"/>
        <end position="270"/>
    </location>
</feature>
<feature type="compositionally biased region" description="Basic and acidic residues" evidence="1">
    <location>
        <begin position="427"/>
        <end position="436"/>
    </location>
</feature>
<feature type="region of interest" description="Disordered" evidence="1">
    <location>
        <begin position="237"/>
        <end position="293"/>
    </location>
</feature>
<gene>
    <name evidence="2" type="ORF">WA026_004963</name>
</gene>
<feature type="compositionally biased region" description="Basic and acidic residues" evidence="1">
    <location>
        <begin position="237"/>
        <end position="248"/>
    </location>
</feature>
<dbReference type="Proteomes" id="UP001431783">
    <property type="component" value="Unassembled WGS sequence"/>
</dbReference>
<name>A0AAW1UVP4_9CUCU</name>
<protein>
    <recommendedName>
        <fullName evidence="4">Protein hairless</fullName>
    </recommendedName>
</protein>
<feature type="region of interest" description="Disordered" evidence="1">
    <location>
        <begin position="427"/>
        <end position="450"/>
    </location>
</feature>
<evidence type="ECO:0008006" key="4">
    <source>
        <dbReference type="Google" id="ProtNLM"/>
    </source>
</evidence>
<keyword evidence="3" id="KW-1185">Reference proteome</keyword>
<evidence type="ECO:0000313" key="2">
    <source>
        <dbReference type="EMBL" id="KAK9884030.1"/>
    </source>
</evidence>
<organism evidence="2 3">
    <name type="scientific">Henosepilachna vigintioctopunctata</name>
    <dbReference type="NCBI Taxonomy" id="420089"/>
    <lineage>
        <taxon>Eukaryota</taxon>
        <taxon>Metazoa</taxon>
        <taxon>Ecdysozoa</taxon>
        <taxon>Arthropoda</taxon>
        <taxon>Hexapoda</taxon>
        <taxon>Insecta</taxon>
        <taxon>Pterygota</taxon>
        <taxon>Neoptera</taxon>
        <taxon>Endopterygota</taxon>
        <taxon>Coleoptera</taxon>
        <taxon>Polyphaga</taxon>
        <taxon>Cucujiformia</taxon>
        <taxon>Coccinelloidea</taxon>
        <taxon>Coccinellidae</taxon>
        <taxon>Epilachninae</taxon>
        <taxon>Epilachnini</taxon>
        <taxon>Henosepilachna</taxon>
    </lineage>
</organism>
<evidence type="ECO:0000313" key="3">
    <source>
        <dbReference type="Proteomes" id="UP001431783"/>
    </source>
</evidence>
<reference evidence="2 3" key="1">
    <citation type="submission" date="2023-03" db="EMBL/GenBank/DDBJ databases">
        <title>Genome insight into feeding habits of ladybird beetles.</title>
        <authorList>
            <person name="Li H.-S."/>
            <person name="Huang Y.-H."/>
            <person name="Pang H."/>
        </authorList>
    </citation>
    <scope>NUCLEOTIDE SEQUENCE [LARGE SCALE GENOMIC DNA]</scope>
    <source>
        <strain evidence="2">SYSU_2023b</strain>
        <tissue evidence="2">Whole body</tissue>
    </source>
</reference>
<sequence>MHISELRESQNTILTKCAKMNEDSHKRLSINGNSDGTVVKVKEEISKNVYVPPAAGGRLKFFKDGKFILELERAKEGERVSWVSVPRKTFWPPQGVASSVTCKQESSTSLSISDDNSSIQSSPWQRDHFWKQTTPRRNTSKAMCFYFWRPKSFRVLVKSKKSRRPYCILTDNDIMKSACNSDSSTETNTCNRKVKKSMKKRSLLVTVQNLIDKNVSKTPPRVDTVVSPRKRFLRDMEKEKTISEENGQKRIKNKTTGVQASTSIGTTGDSSPLRINGHSEEKPQVSVASSNTQKNCSYSITSLLAEDRAPPRHSPNNSPSHFVPVATHKNFNSHSIKSEEQWYSESVEKFRSIELSHPEKSSFHTFPHHSYLPPFVYPYSFPTCYSYNRAFPPIPPPMYHHPPAHHLPVSMIRQEAPSCSWKTERVEHVDHHKEDTSSSDMPLNLSKHAG</sequence>
<comment type="caution">
    <text evidence="2">The sequence shown here is derived from an EMBL/GenBank/DDBJ whole genome shotgun (WGS) entry which is preliminary data.</text>
</comment>
<proteinExistence type="predicted"/>